<proteinExistence type="inferred from homology"/>
<comment type="subunit">
    <text evidence="2">Homodimer.</text>
</comment>
<dbReference type="Gene3D" id="3.30.1310.10">
    <property type="entry name" value="Nucleoid-associated protein YbaB-like domain"/>
    <property type="match status" value="1"/>
</dbReference>
<dbReference type="Pfam" id="PF02575">
    <property type="entry name" value="YbaB_DNA_bd"/>
    <property type="match status" value="1"/>
</dbReference>
<comment type="function">
    <text evidence="2">Binds to DNA and alters its conformation. May be involved in regulation of gene expression, nucleoid organization and DNA protection.</text>
</comment>
<dbReference type="GO" id="GO:0003677">
    <property type="term" value="F:DNA binding"/>
    <property type="evidence" value="ECO:0007669"/>
    <property type="project" value="UniProtKB-UniRule"/>
</dbReference>
<organism evidence="3 4">
    <name type="scientific">candidate division TA06 bacterium</name>
    <dbReference type="NCBI Taxonomy" id="2250710"/>
    <lineage>
        <taxon>Bacteria</taxon>
        <taxon>Bacteria division TA06</taxon>
    </lineage>
</organism>
<gene>
    <name evidence="3" type="ORF">HY768_08580</name>
</gene>
<dbReference type="InterPro" id="IPR036894">
    <property type="entry name" value="YbaB-like_sf"/>
</dbReference>
<dbReference type="EMBL" id="JACQXR010000113">
    <property type="protein sequence ID" value="MBI4727257.1"/>
    <property type="molecule type" value="Genomic_DNA"/>
</dbReference>
<keyword evidence="1 2" id="KW-0238">DNA-binding</keyword>
<dbReference type="Proteomes" id="UP000736328">
    <property type="component" value="Unassembled WGS sequence"/>
</dbReference>
<keyword evidence="2" id="KW-0963">Cytoplasm</keyword>
<protein>
    <recommendedName>
        <fullName evidence="2">Nucleoid-associated protein HY768_08580</fullName>
    </recommendedName>
</protein>
<dbReference type="GO" id="GO:0043590">
    <property type="term" value="C:bacterial nucleoid"/>
    <property type="evidence" value="ECO:0007669"/>
    <property type="project" value="UniProtKB-UniRule"/>
</dbReference>
<evidence type="ECO:0000256" key="1">
    <source>
        <dbReference type="ARBA" id="ARBA00023125"/>
    </source>
</evidence>
<dbReference type="NCBIfam" id="TIGR00103">
    <property type="entry name" value="DNA_YbaB_EbfC"/>
    <property type="match status" value="1"/>
</dbReference>
<dbReference type="GO" id="GO:0005829">
    <property type="term" value="C:cytosol"/>
    <property type="evidence" value="ECO:0007669"/>
    <property type="project" value="TreeGrafter"/>
</dbReference>
<dbReference type="PANTHER" id="PTHR33449">
    <property type="entry name" value="NUCLEOID-ASSOCIATED PROTEIN YBAB"/>
    <property type="match status" value="1"/>
</dbReference>
<dbReference type="HAMAP" id="MF_00274">
    <property type="entry name" value="DNA_YbaB_EbfC"/>
    <property type="match status" value="1"/>
</dbReference>
<dbReference type="AlphaFoldDB" id="A0A933ICG3"/>
<evidence type="ECO:0000256" key="2">
    <source>
        <dbReference type="HAMAP-Rule" id="MF_00274"/>
    </source>
</evidence>
<dbReference type="SUPFAM" id="SSF82607">
    <property type="entry name" value="YbaB-like"/>
    <property type="match status" value="1"/>
</dbReference>
<name>A0A933ICG3_UNCT6</name>
<evidence type="ECO:0000313" key="3">
    <source>
        <dbReference type="EMBL" id="MBI4727257.1"/>
    </source>
</evidence>
<evidence type="ECO:0000313" key="4">
    <source>
        <dbReference type="Proteomes" id="UP000736328"/>
    </source>
</evidence>
<comment type="similarity">
    <text evidence="2">Belongs to the YbaB/EbfC family.</text>
</comment>
<comment type="subcellular location">
    <subcellularLocation>
        <location evidence="2">Cytoplasm</location>
        <location evidence="2">Nucleoid</location>
    </subcellularLocation>
</comment>
<comment type="caution">
    <text evidence="3">The sequence shown here is derived from an EMBL/GenBank/DDBJ whole genome shotgun (WGS) entry which is preliminary data.</text>
</comment>
<dbReference type="PANTHER" id="PTHR33449:SF1">
    <property type="entry name" value="NUCLEOID-ASSOCIATED PROTEIN YBAB"/>
    <property type="match status" value="1"/>
</dbReference>
<dbReference type="PIRSF" id="PIRSF004555">
    <property type="entry name" value="UCP004555"/>
    <property type="match status" value="1"/>
</dbReference>
<accession>A0A933ICG3</accession>
<dbReference type="InterPro" id="IPR004401">
    <property type="entry name" value="YbaB/EbfC"/>
</dbReference>
<reference evidence="3" key="1">
    <citation type="submission" date="2020-07" db="EMBL/GenBank/DDBJ databases">
        <title>Huge and variable diversity of episymbiotic CPR bacteria and DPANN archaea in groundwater ecosystems.</title>
        <authorList>
            <person name="He C.Y."/>
            <person name="Keren R."/>
            <person name="Whittaker M."/>
            <person name="Farag I.F."/>
            <person name="Doudna J."/>
            <person name="Cate J.H.D."/>
            <person name="Banfield J.F."/>
        </authorList>
    </citation>
    <scope>NUCLEOTIDE SEQUENCE</scope>
    <source>
        <strain evidence="3">NC_groundwater_1520_Pr4_B-0.1um_53_5</strain>
    </source>
</reference>
<sequence length="111" mass="11881">MGDILKQAQMMQSKMESIQKELGNKRVETSVGGGMVKIAADGQQNILDIKISLEIVEPEEAGMLQDLLLAGVQEAIKRSRELAAKEMSALTGGMNLPGVGALPPRHQGKIN</sequence>